<keyword evidence="6" id="KW-0653">Protein transport</keyword>
<keyword evidence="13" id="KW-1185">Reference proteome</keyword>
<organism evidence="12 13">
    <name type="scientific">Alligator mississippiensis</name>
    <name type="common">American alligator</name>
    <dbReference type="NCBI Taxonomy" id="8496"/>
    <lineage>
        <taxon>Eukaryota</taxon>
        <taxon>Metazoa</taxon>
        <taxon>Chordata</taxon>
        <taxon>Craniata</taxon>
        <taxon>Vertebrata</taxon>
        <taxon>Euteleostomi</taxon>
        <taxon>Archelosauria</taxon>
        <taxon>Archosauria</taxon>
        <taxon>Crocodylia</taxon>
        <taxon>Alligatoridae</taxon>
        <taxon>Alligatorinae</taxon>
        <taxon>Alligator</taxon>
    </lineage>
</organism>
<dbReference type="eggNOG" id="KOG2115">
    <property type="taxonomic scope" value="Eukaryota"/>
</dbReference>
<dbReference type="Pfam" id="PF07928">
    <property type="entry name" value="Vps54"/>
    <property type="match status" value="1"/>
</dbReference>
<name>A0A151MGL5_ALLMI</name>
<gene>
    <name evidence="12" type="primary">VPS54</name>
    <name evidence="12" type="ORF">Y1Q_0002296</name>
</gene>
<comment type="subcellular location">
    <subcellularLocation>
        <location evidence="1">Golgi apparatus</location>
        <location evidence="1">trans-Golgi network</location>
    </subcellularLocation>
</comment>
<comment type="caution">
    <text evidence="12">The sequence shown here is derived from an EMBL/GenBank/DDBJ whole genome shotgun (WGS) entry which is preliminary data.</text>
</comment>
<dbReference type="InterPro" id="IPR012501">
    <property type="entry name" value="Vps54_C"/>
</dbReference>
<dbReference type="EMBL" id="AKHW03006178">
    <property type="protein sequence ID" value="KYO23666.1"/>
    <property type="molecule type" value="Genomic_DNA"/>
</dbReference>
<accession>A0A151MGL5</accession>
<dbReference type="GO" id="GO:0000938">
    <property type="term" value="C:GARP complex"/>
    <property type="evidence" value="ECO:0007669"/>
    <property type="project" value="InterPro"/>
</dbReference>
<comment type="subunit">
    <text evidence="10">Component of the Golgi-associated retrograde protein (GARP) complex, also called VFT (VPS fifty-three) complex, composed of VPS51, VPS52, VPS53 and VPS54. EIPR1 interacts with GARP complex and mediates its recruitment to the trans-Golgi network. Interacts with VPS51 in an EIPR1-independent manner.</text>
</comment>
<dbReference type="GO" id="GO:0042147">
    <property type="term" value="P:retrograde transport, endosome to Golgi"/>
    <property type="evidence" value="ECO:0007669"/>
    <property type="project" value="InterPro"/>
</dbReference>
<proteinExistence type="inferred from homology"/>
<evidence type="ECO:0000256" key="2">
    <source>
        <dbReference type="ARBA" id="ARBA00009150"/>
    </source>
</evidence>
<evidence type="ECO:0000313" key="12">
    <source>
        <dbReference type="EMBL" id="KYO23666.1"/>
    </source>
</evidence>
<evidence type="ECO:0000256" key="1">
    <source>
        <dbReference type="ARBA" id="ARBA00004601"/>
    </source>
</evidence>
<dbReference type="Gene3D" id="1.20.1280.130">
    <property type="match status" value="1"/>
</dbReference>
<reference evidence="12 13" key="1">
    <citation type="journal article" date="2012" name="Genome Biol.">
        <title>Sequencing three crocodilian genomes to illuminate the evolution of archosaurs and amniotes.</title>
        <authorList>
            <person name="St John J.A."/>
            <person name="Braun E.L."/>
            <person name="Isberg S.R."/>
            <person name="Miles L.G."/>
            <person name="Chong A.Y."/>
            <person name="Gongora J."/>
            <person name="Dalzell P."/>
            <person name="Moran C."/>
            <person name="Bed'hom B."/>
            <person name="Abzhanov A."/>
            <person name="Burgess S.C."/>
            <person name="Cooksey A.M."/>
            <person name="Castoe T.A."/>
            <person name="Crawford N.G."/>
            <person name="Densmore L.D."/>
            <person name="Drew J.C."/>
            <person name="Edwards S.V."/>
            <person name="Faircloth B.C."/>
            <person name="Fujita M.K."/>
            <person name="Greenwold M.J."/>
            <person name="Hoffmann F.G."/>
            <person name="Howard J.M."/>
            <person name="Iguchi T."/>
            <person name="Janes D.E."/>
            <person name="Khan S.Y."/>
            <person name="Kohno S."/>
            <person name="de Koning A.J."/>
            <person name="Lance S.L."/>
            <person name="McCarthy F.M."/>
            <person name="McCormack J.E."/>
            <person name="Merchant M.E."/>
            <person name="Peterson D.G."/>
            <person name="Pollock D.D."/>
            <person name="Pourmand N."/>
            <person name="Raney B.J."/>
            <person name="Roessler K.A."/>
            <person name="Sanford J.R."/>
            <person name="Sawyer R.H."/>
            <person name="Schmidt C.J."/>
            <person name="Triplett E.W."/>
            <person name="Tuberville T.D."/>
            <person name="Venegas-Anaya M."/>
            <person name="Howard J.T."/>
            <person name="Jarvis E.D."/>
            <person name="Guillette L.J.Jr."/>
            <person name="Glenn T.C."/>
            <person name="Green R.E."/>
            <person name="Ray D.A."/>
        </authorList>
    </citation>
    <scope>NUCLEOTIDE SEQUENCE [LARGE SCALE GENOMIC DNA]</scope>
    <source>
        <strain evidence="12">KSC_2009_1</strain>
    </source>
</reference>
<evidence type="ECO:0000256" key="4">
    <source>
        <dbReference type="ARBA" id="ARBA00022448"/>
    </source>
</evidence>
<keyword evidence="5" id="KW-0597">Phosphoprotein</keyword>
<feature type="domain" description="Vacuolar protein sorting-associated protein 54 C-terminal" evidence="11">
    <location>
        <begin position="660"/>
        <end position="789"/>
    </location>
</feature>
<dbReference type="STRING" id="8496.A0A151MGL5"/>
<dbReference type="Proteomes" id="UP000050525">
    <property type="component" value="Unassembled WGS sequence"/>
</dbReference>
<evidence type="ECO:0000256" key="9">
    <source>
        <dbReference type="ARBA" id="ARBA00058043"/>
    </source>
</evidence>
<dbReference type="PANTHER" id="PTHR12965">
    <property type="entry name" value="VACUOLAR PROTEIN SORTING 54"/>
    <property type="match status" value="1"/>
</dbReference>
<sequence>MKTASLRHSWSVVTKLLSNDVCPKEPTGDPNSLCDSPSLVADQHRWTIFHSKVNLPAALNDPRLAKRESDFFTKTWGQDFVDTEVTPSFYLPQINKELFAPYQQDITQKEKIHERCKNICPPKDTFDRTLLHIHDKSRTDLEQVPKIFMKPDFALEDSLTFNAVLPWSHFSTAGGKGNRDAASSKLLQEKLSHYLDIVEDYLRKTSHAVKMLRDKISQIDKVMCEGSLRVLRLSLTRNNCIKAYNKLKLMATVHQTQPTVQLLLSTSEFVGALDLIATTQEVLQQELQGIHSFRHLGSQLCELEKLIDKMMIAEFSTYARSDLNRPLEDDCQILEEERLISLVFGLLKQRKLNFYEIYGDEMIITAKNIIKQCVVSTVSQIEEIDIEVVIKLADQMRMMNFPQWFDLLKSVFSKFTIFLKRIKATLNVIRSVVLLVLDKNQKTREQEETSLQKNSTKDNIVDTEVAYLTHDGMFISDAFECTTDSSSSKEQTSSSVTPGGVEIIISDDMKLTDLELGKLANNIQELLYSASDICHDRSVKFLMARAKDGFLEKLNSNEFVALSRLMEGFILDTEQICGRKSMSLRGALQSQANRFVNRFHEERKTKLSLLLDNERWKQAEVPAEFQDLVDSVAEGKITLPEKKAVAEERKPADFLIVEGQKYAVVGTVLLLIRIILEYCQCVDNIPSITTDMLTRLSDLLKYFNSRSCQLVLGAGALQVVGLKTITTKNLALSSRCLQLIVHYIPTIRVHFEARLQHKQFSMLRHFDHITKDYHDHIAEISAKLVAIMDSLFDKLLSKYEVKAPVPSACFRNICKQMAKMHEAIYDLLPEEQTQMLFLRINASYKLHLKRQLAHLNVVNDGGPQNGLVTSDVAFYTGNLQALKGLKNLDLNMAEIWEQKR</sequence>
<evidence type="ECO:0000256" key="3">
    <source>
        <dbReference type="ARBA" id="ARBA00017665"/>
    </source>
</evidence>
<keyword evidence="4" id="KW-0813">Transport</keyword>
<dbReference type="FunFam" id="1.20.1280.130:FF:000001">
    <property type="entry name" value="Vacuolar protein sorting-associated protein 54"/>
    <property type="match status" value="1"/>
</dbReference>
<evidence type="ECO:0000256" key="7">
    <source>
        <dbReference type="ARBA" id="ARBA00023034"/>
    </source>
</evidence>
<dbReference type="GO" id="GO:0006896">
    <property type="term" value="P:Golgi to vacuole transport"/>
    <property type="evidence" value="ECO:0007669"/>
    <property type="project" value="TreeGrafter"/>
</dbReference>
<evidence type="ECO:0000259" key="11">
    <source>
        <dbReference type="Pfam" id="PF07928"/>
    </source>
</evidence>
<keyword evidence="8" id="KW-0175">Coiled coil</keyword>
<evidence type="ECO:0000256" key="6">
    <source>
        <dbReference type="ARBA" id="ARBA00022927"/>
    </source>
</evidence>
<dbReference type="GO" id="GO:0015031">
    <property type="term" value="P:protein transport"/>
    <property type="evidence" value="ECO:0007669"/>
    <property type="project" value="UniProtKB-KW"/>
</dbReference>
<evidence type="ECO:0000256" key="8">
    <source>
        <dbReference type="ARBA" id="ARBA00023054"/>
    </source>
</evidence>
<dbReference type="Gene3D" id="6.10.250.860">
    <property type="match status" value="1"/>
</dbReference>
<protein>
    <recommendedName>
        <fullName evidence="3">Vacuolar protein sorting-associated protein 54</fullName>
    </recommendedName>
</protein>
<evidence type="ECO:0000256" key="10">
    <source>
        <dbReference type="ARBA" id="ARBA00063265"/>
    </source>
</evidence>
<evidence type="ECO:0000256" key="5">
    <source>
        <dbReference type="ARBA" id="ARBA00022553"/>
    </source>
</evidence>
<comment type="similarity">
    <text evidence="2">Belongs to the VPS54 family.</text>
</comment>
<keyword evidence="7" id="KW-0333">Golgi apparatus</keyword>
<dbReference type="GO" id="GO:0005829">
    <property type="term" value="C:cytosol"/>
    <property type="evidence" value="ECO:0007669"/>
    <property type="project" value="GOC"/>
</dbReference>
<dbReference type="GO" id="GO:0019905">
    <property type="term" value="F:syntaxin binding"/>
    <property type="evidence" value="ECO:0007669"/>
    <property type="project" value="TreeGrafter"/>
</dbReference>
<dbReference type="InterPro" id="IPR039745">
    <property type="entry name" value="Vps54"/>
</dbReference>
<evidence type="ECO:0000313" key="13">
    <source>
        <dbReference type="Proteomes" id="UP000050525"/>
    </source>
</evidence>
<comment type="function">
    <text evidence="9">Acts as a component of the GARP complex that is involved in retrograde transport from early and late endosomes to the trans-Golgi network (TGN). The GARP complex is required for the maintenance of the cycling of mannose 6-phosphate receptors between the TGN and endosomes, this cycling is necessary for proper lysosomal sorting of acid hydrolases such as CTSD. Within the GARP complex, required to tether the complex to the TGN. Not involved in endocytic recycling.</text>
</comment>
<dbReference type="PANTHER" id="PTHR12965:SF0">
    <property type="entry name" value="VACUOLAR PROTEIN SORTING-ASSOCIATED PROTEIN 54"/>
    <property type="match status" value="1"/>
</dbReference>
<dbReference type="AlphaFoldDB" id="A0A151MGL5"/>